<keyword evidence="7" id="KW-1185">Reference proteome</keyword>
<evidence type="ECO:0000313" key="7">
    <source>
        <dbReference type="Proteomes" id="UP001610444"/>
    </source>
</evidence>
<gene>
    <name evidence="6" type="ORF">BJX68DRAFT_263348</name>
</gene>
<dbReference type="Pfam" id="PF05199">
    <property type="entry name" value="GMC_oxred_C"/>
    <property type="match status" value="1"/>
</dbReference>
<dbReference type="Gene3D" id="3.50.50.60">
    <property type="entry name" value="FAD/NAD(P)-binding domain"/>
    <property type="match status" value="3"/>
</dbReference>
<dbReference type="RefSeq" id="XP_070902679.1">
    <property type="nucleotide sequence ID" value="XM_071044667.1"/>
</dbReference>
<dbReference type="Pfam" id="PF00732">
    <property type="entry name" value="GMC_oxred_N"/>
    <property type="match status" value="1"/>
</dbReference>
<feature type="domain" description="Glucose-methanol-choline oxidoreductase N-terminal" evidence="4">
    <location>
        <begin position="60"/>
        <end position="119"/>
    </location>
</feature>
<sequence>MVSINVFSALLLACSVLAKEFDYIVVGGGTTGMPLAVRLAEYWNVALVEAGGRYEKWKLHQGFKRNLTASREIIISAGVFQSPQLLMVSGIGPRQHLEDHGIEVLVDSPGAGQNMWDHPFVGPSYRVNVETLTRITNSPIYLASQYPRWAKKQLGPFTNPVSDLLAWEKIPYELRRQFSTETLQALSQFPDDWPEVEAPGFLGNISNLKADQPDDGYQYASIIGVLIAPTSRGTVTLRTADTADLPPINMNWLDTRSDQEVVRRCLSVQTDEEILDHIRENVMTVWHLSCTCRMGTSNDTLAVSDSRARVFGVKRLRVVDASARIPVTFTGTSPVDMLYVVLSSISVQITDWLDILAEKIADDIIRNGADVGEAGRADL</sequence>
<dbReference type="Gene3D" id="3.30.560.10">
    <property type="entry name" value="Glucose Oxidase, domain 3"/>
    <property type="match status" value="2"/>
</dbReference>
<feature type="domain" description="Glucose-methanol-choline oxidoreductase C-terminal" evidence="5">
    <location>
        <begin position="267"/>
        <end position="323"/>
    </location>
</feature>
<evidence type="ECO:0000256" key="3">
    <source>
        <dbReference type="SAM" id="SignalP"/>
    </source>
</evidence>
<dbReference type="EMBL" id="JBFXLR010000007">
    <property type="protein sequence ID" value="KAL2856815.1"/>
    <property type="molecule type" value="Genomic_DNA"/>
</dbReference>
<evidence type="ECO:0000256" key="1">
    <source>
        <dbReference type="ARBA" id="ARBA00010790"/>
    </source>
</evidence>
<dbReference type="PANTHER" id="PTHR11552">
    <property type="entry name" value="GLUCOSE-METHANOL-CHOLINE GMC OXIDOREDUCTASE"/>
    <property type="match status" value="1"/>
</dbReference>
<dbReference type="InterPro" id="IPR036188">
    <property type="entry name" value="FAD/NAD-bd_sf"/>
</dbReference>
<keyword evidence="2" id="KW-0325">Glycoprotein</keyword>
<dbReference type="PANTHER" id="PTHR11552:SF138">
    <property type="entry name" value="DEHYDROGENASE PKFF-RELATED"/>
    <property type="match status" value="1"/>
</dbReference>
<organism evidence="6 7">
    <name type="scientific">Aspergillus pseudodeflectus</name>
    <dbReference type="NCBI Taxonomy" id="176178"/>
    <lineage>
        <taxon>Eukaryota</taxon>
        <taxon>Fungi</taxon>
        <taxon>Dikarya</taxon>
        <taxon>Ascomycota</taxon>
        <taxon>Pezizomycotina</taxon>
        <taxon>Eurotiomycetes</taxon>
        <taxon>Eurotiomycetidae</taxon>
        <taxon>Eurotiales</taxon>
        <taxon>Aspergillaceae</taxon>
        <taxon>Aspergillus</taxon>
        <taxon>Aspergillus subgen. Nidulantes</taxon>
    </lineage>
</organism>
<dbReference type="GeneID" id="98159831"/>
<feature type="chain" id="PRO_5047483666" description="GMC oxidoreductase" evidence="3">
    <location>
        <begin position="19"/>
        <end position="379"/>
    </location>
</feature>
<evidence type="ECO:0000256" key="2">
    <source>
        <dbReference type="ARBA" id="ARBA00023180"/>
    </source>
</evidence>
<dbReference type="SUPFAM" id="SSF51905">
    <property type="entry name" value="FAD/NAD(P)-binding domain"/>
    <property type="match status" value="1"/>
</dbReference>
<dbReference type="InterPro" id="IPR000172">
    <property type="entry name" value="GMC_OxRdtase_N"/>
</dbReference>
<protein>
    <recommendedName>
        <fullName evidence="8">GMC oxidoreductase</fullName>
    </recommendedName>
</protein>
<feature type="signal peptide" evidence="3">
    <location>
        <begin position="1"/>
        <end position="18"/>
    </location>
</feature>
<reference evidence="6 7" key="1">
    <citation type="submission" date="2024-07" db="EMBL/GenBank/DDBJ databases">
        <title>Section-level genome sequencing and comparative genomics of Aspergillus sections Usti and Cavernicolus.</title>
        <authorList>
            <consortium name="Lawrence Berkeley National Laboratory"/>
            <person name="Nybo J.L."/>
            <person name="Vesth T.C."/>
            <person name="Theobald S."/>
            <person name="Frisvad J.C."/>
            <person name="Larsen T.O."/>
            <person name="Kjaerboelling I."/>
            <person name="Rothschild-Mancinelli K."/>
            <person name="Lyhne E.K."/>
            <person name="Kogle M.E."/>
            <person name="Barry K."/>
            <person name="Clum A."/>
            <person name="Na H."/>
            <person name="Ledsgaard L."/>
            <person name="Lin J."/>
            <person name="Lipzen A."/>
            <person name="Kuo A."/>
            <person name="Riley R."/>
            <person name="Mondo S."/>
            <person name="LaButti K."/>
            <person name="Haridas S."/>
            <person name="Pangalinan J."/>
            <person name="Salamov A.A."/>
            <person name="Simmons B.A."/>
            <person name="Magnuson J.K."/>
            <person name="Chen J."/>
            <person name="Drula E."/>
            <person name="Henrissat B."/>
            <person name="Wiebenga A."/>
            <person name="Lubbers R.J."/>
            <person name="Gomes A.C."/>
            <person name="Macurrencykelacurrency M.R."/>
            <person name="Stajich J."/>
            <person name="Grigoriev I.V."/>
            <person name="Mortensen U.H."/>
            <person name="De vries R.P."/>
            <person name="Baker S.E."/>
            <person name="Andersen M.R."/>
        </authorList>
    </citation>
    <scope>NUCLEOTIDE SEQUENCE [LARGE SCALE GENOMIC DNA]</scope>
    <source>
        <strain evidence="6 7">CBS 756.74</strain>
    </source>
</reference>
<evidence type="ECO:0000259" key="4">
    <source>
        <dbReference type="Pfam" id="PF00732"/>
    </source>
</evidence>
<dbReference type="InterPro" id="IPR007867">
    <property type="entry name" value="GMC_OxRtase_C"/>
</dbReference>
<proteinExistence type="inferred from homology"/>
<name>A0ABR4KX16_9EURO</name>
<evidence type="ECO:0008006" key="8">
    <source>
        <dbReference type="Google" id="ProtNLM"/>
    </source>
</evidence>
<evidence type="ECO:0000313" key="6">
    <source>
        <dbReference type="EMBL" id="KAL2856815.1"/>
    </source>
</evidence>
<accession>A0ABR4KX16</accession>
<evidence type="ECO:0000259" key="5">
    <source>
        <dbReference type="Pfam" id="PF05199"/>
    </source>
</evidence>
<dbReference type="Proteomes" id="UP001610444">
    <property type="component" value="Unassembled WGS sequence"/>
</dbReference>
<comment type="caution">
    <text evidence="6">The sequence shown here is derived from an EMBL/GenBank/DDBJ whole genome shotgun (WGS) entry which is preliminary data.</text>
</comment>
<dbReference type="InterPro" id="IPR012132">
    <property type="entry name" value="GMC_OxRdtase"/>
</dbReference>
<keyword evidence="3" id="KW-0732">Signal</keyword>
<comment type="similarity">
    <text evidence="1">Belongs to the GMC oxidoreductase family.</text>
</comment>
<dbReference type="SUPFAM" id="SSF54373">
    <property type="entry name" value="FAD-linked reductases, C-terminal domain"/>
    <property type="match status" value="1"/>
</dbReference>